<sequence>MKNLDLKNLDVQEMNVSEMTQIEGGGPLNDLLGGLLTSVVGTVNSVSTDLSTFLNKTIANVVKLVAGL</sequence>
<protein>
    <recommendedName>
        <fullName evidence="3">Bacteriocin-type signal sequence-containing protein</fullName>
    </recommendedName>
</protein>
<reference evidence="1 2" key="1">
    <citation type="submission" date="2016-10" db="EMBL/GenBank/DDBJ databases">
        <authorList>
            <person name="de Groot N.N."/>
        </authorList>
    </citation>
    <scope>NUCLEOTIDE SEQUENCE [LARGE SCALE GENOMIC DNA]</scope>
    <source>
        <strain evidence="1 2">DSM 18610</strain>
    </source>
</reference>
<organism evidence="1 2">
    <name type="scientific">Pedobacter rhizosphaerae</name>
    <dbReference type="NCBI Taxonomy" id="390241"/>
    <lineage>
        <taxon>Bacteria</taxon>
        <taxon>Pseudomonadati</taxon>
        <taxon>Bacteroidota</taxon>
        <taxon>Sphingobacteriia</taxon>
        <taxon>Sphingobacteriales</taxon>
        <taxon>Sphingobacteriaceae</taxon>
        <taxon>Pedobacter</taxon>
    </lineage>
</organism>
<accession>A0A1H9VAX8</accession>
<dbReference type="EMBL" id="FOGG01000040">
    <property type="protein sequence ID" value="SES18739.1"/>
    <property type="molecule type" value="Genomic_DNA"/>
</dbReference>
<name>A0A1H9VAX8_9SPHI</name>
<proteinExistence type="predicted"/>
<dbReference type="AlphaFoldDB" id="A0A1H9VAX8"/>
<dbReference type="RefSeq" id="WP_090888498.1">
    <property type="nucleotide sequence ID" value="NZ_FOGG01000040.1"/>
</dbReference>
<evidence type="ECO:0008006" key="3">
    <source>
        <dbReference type="Google" id="ProtNLM"/>
    </source>
</evidence>
<evidence type="ECO:0000313" key="1">
    <source>
        <dbReference type="EMBL" id="SES18739.1"/>
    </source>
</evidence>
<gene>
    <name evidence="1" type="ORF">SAMN04488023_14023</name>
</gene>
<keyword evidence="2" id="KW-1185">Reference proteome</keyword>
<evidence type="ECO:0000313" key="2">
    <source>
        <dbReference type="Proteomes" id="UP000199572"/>
    </source>
</evidence>
<dbReference type="Proteomes" id="UP000199572">
    <property type="component" value="Unassembled WGS sequence"/>
</dbReference>
<dbReference type="STRING" id="390241.SAMN04488023_14023"/>